<dbReference type="FunFam" id="2.60.40.60:FF:000020">
    <property type="entry name" value="Dachsous cadherin-related 1b"/>
    <property type="match status" value="4"/>
</dbReference>
<feature type="region of interest" description="Disordered" evidence="12">
    <location>
        <begin position="664"/>
        <end position="684"/>
    </location>
</feature>
<dbReference type="FunFam" id="2.60.40.60:FF:000039">
    <property type="entry name" value="FAT atypical cadherin 3"/>
    <property type="match status" value="1"/>
</dbReference>
<dbReference type="EMBL" id="MU827783">
    <property type="protein sequence ID" value="KAJ7336038.1"/>
    <property type="molecule type" value="Genomic_DNA"/>
</dbReference>
<evidence type="ECO:0000256" key="11">
    <source>
        <dbReference type="PROSITE-ProRule" id="PRU00043"/>
    </source>
</evidence>
<protein>
    <recommendedName>
        <fullName evidence="13">Cadherin domain-containing protein</fullName>
    </recommendedName>
</protein>
<reference evidence="14" key="1">
    <citation type="submission" date="2023-01" db="EMBL/GenBank/DDBJ databases">
        <title>Genome assembly of the deep-sea coral Lophelia pertusa.</title>
        <authorList>
            <person name="Herrera S."/>
            <person name="Cordes E."/>
        </authorList>
    </citation>
    <scope>NUCLEOTIDE SEQUENCE</scope>
    <source>
        <strain evidence="14">USNM1676648</strain>
        <tissue evidence="14">Polyp</tissue>
    </source>
</reference>
<dbReference type="PROSITE" id="PS00232">
    <property type="entry name" value="CADHERIN_1"/>
    <property type="match status" value="5"/>
</dbReference>
<dbReference type="Pfam" id="PF00028">
    <property type="entry name" value="Cadherin"/>
    <property type="match status" value="6"/>
</dbReference>
<evidence type="ECO:0000256" key="3">
    <source>
        <dbReference type="ARBA" id="ARBA00022692"/>
    </source>
</evidence>
<evidence type="ECO:0000256" key="1">
    <source>
        <dbReference type="ARBA" id="ARBA00004167"/>
    </source>
</evidence>
<keyword evidence="7" id="KW-1133">Transmembrane helix</keyword>
<dbReference type="GO" id="GO:0005886">
    <property type="term" value="C:plasma membrane"/>
    <property type="evidence" value="ECO:0007669"/>
    <property type="project" value="UniProtKB-SubCell"/>
</dbReference>
<feature type="domain" description="Cadherin" evidence="13">
    <location>
        <begin position="6"/>
        <end position="109"/>
    </location>
</feature>
<dbReference type="InterPro" id="IPR002126">
    <property type="entry name" value="Cadherin-like_dom"/>
</dbReference>
<evidence type="ECO:0000313" key="14">
    <source>
        <dbReference type="EMBL" id="KAJ7336038.1"/>
    </source>
</evidence>
<dbReference type="PANTHER" id="PTHR24026">
    <property type="entry name" value="FAT ATYPICAL CADHERIN-RELATED"/>
    <property type="match status" value="1"/>
</dbReference>
<evidence type="ECO:0000256" key="9">
    <source>
        <dbReference type="ARBA" id="ARBA00023157"/>
    </source>
</evidence>
<dbReference type="InterPro" id="IPR015919">
    <property type="entry name" value="Cadherin-like_sf"/>
</dbReference>
<comment type="subcellular location">
    <subcellularLocation>
        <location evidence="1">Membrane</location>
        <topology evidence="1">Single-pass membrane protein</topology>
    </subcellularLocation>
</comment>
<dbReference type="Proteomes" id="UP001163046">
    <property type="component" value="Unassembled WGS sequence"/>
</dbReference>
<accession>A0A9W9YDR7</accession>
<keyword evidence="2" id="KW-0245">EGF-like domain</keyword>
<keyword evidence="6" id="KW-0130">Cell adhesion</keyword>
<dbReference type="SUPFAM" id="SSF49313">
    <property type="entry name" value="Cadherin-like"/>
    <property type="match status" value="7"/>
</dbReference>
<keyword evidence="15" id="KW-1185">Reference proteome</keyword>
<gene>
    <name evidence="14" type="ORF">OS493_013413</name>
</gene>
<feature type="domain" description="Cadherin" evidence="13">
    <location>
        <begin position="424"/>
        <end position="528"/>
    </location>
</feature>
<keyword evidence="3" id="KW-0812">Transmembrane</keyword>
<sequence>MSPRFALTSYRASVHENIAIGSTVLQVSASDADAGVNSVVSYRLMSGDTNAFSIDSSTGVITSKISFDRETKASYTLTVRARDHGQNPLDGTTTVDITILDVNDNKPDISNLPGNVKVSEGKNVGENLFLVSASDKDTGVNADLRYYIDTGNQQNSFNLEAKTGALTLARKLDYETKSSYTLNIRVKDRGSPPLSSFSQLQVDVQDINDNYPVFSMSSYRATVRENTAQGTSFYKVTATDLDSGSNGEITYAISKGNDGDTFEIDGKGYLIIKNSPDFELKKQYDLTIEAADKGKPDKSATAPVKVIIEDMNDHKPTFNQSDYSLVVSEGTAVRGRVGSVYATDSDSGPRGRLVYTIKGGNVGNAFAIDGNTGVISVYSRLDRETDDFYTLNVEARDGGNPSKDALVDVKITISDVNDNKPLFNKPSYSPSINEDASTGTSVVTVFAKDDDMGKNKEITYDIKTGNEQGMFILDENAGLITLNQTLDHETKSSYALVVTASDRGTPPLSSSVDVMVIVNDVNDNPPKFPKSLYNCTVAENLAKGVAVCYVTADDPDSGVNGQLFYTITSGDTANAFEINTATGEITTKRTLDRESISVYNLRVKAEDGKFTRAGRSFSATTSVAVYIMDENDNGPIFNQSSYTYHVLENATMLHVVGGVTATDKDAGPNGEMTYSISAGNSGDR</sequence>
<dbReference type="FunFam" id="2.60.40.60:FF:000181">
    <property type="entry name" value="Predicted protein"/>
    <property type="match status" value="1"/>
</dbReference>
<evidence type="ECO:0000256" key="8">
    <source>
        <dbReference type="ARBA" id="ARBA00023136"/>
    </source>
</evidence>
<evidence type="ECO:0000259" key="13">
    <source>
        <dbReference type="PROSITE" id="PS50268"/>
    </source>
</evidence>
<feature type="compositionally biased region" description="Polar residues" evidence="12">
    <location>
        <begin position="672"/>
        <end position="684"/>
    </location>
</feature>
<organism evidence="14 15">
    <name type="scientific">Desmophyllum pertusum</name>
    <dbReference type="NCBI Taxonomy" id="174260"/>
    <lineage>
        <taxon>Eukaryota</taxon>
        <taxon>Metazoa</taxon>
        <taxon>Cnidaria</taxon>
        <taxon>Anthozoa</taxon>
        <taxon>Hexacorallia</taxon>
        <taxon>Scleractinia</taxon>
        <taxon>Caryophylliina</taxon>
        <taxon>Caryophylliidae</taxon>
        <taxon>Desmophyllum</taxon>
    </lineage>
</organism>
<evidence type="ECO:0000256" key="10">
    <source>
        <dbReference type="ARBA" id="ARBA00023180"/>
    </source>
</evidence>
<evidence type="ECO:0000256" key="12">
    <source>
        <dbReference type="SAM" id="MobiDB-lite"/>
    </source>
</evidence>
<keyword evidence="8" id="KW-0472">Membrane</keyword>
<proteinExistence type="predicted"/>
<dbReference type="OrthoDB" id="5989109at2759"/>
<feature type="domain" description="Cadherin" evidence="13">
    <location>
        <begin position="319"/>
        <end position="423"/>
    </location>
</feature>
<dbReference type="AlphaFoldDB" id="A0A9W9YDR7"/>
<dbReference type="PRINTS" id="PR00205">
    <property type="entry name" value="CADHERIN"/>
</dbReference>
<dbReference type="GO" id="GO:0007156">
    <property type="term" value="P:homophilic cell adhesion via plasma membrane adhesion molecules"/>
    <property type="evidence" value="ECO:0007669"/>
    <property type="project" value="InterPro"/>
</dbReference>
<feature type="domain" description="Cadherin" evidence="13">
    <location>
        <begin position="529"/>
        <end position="637"/>
    </location>
</feature>
<dbReference type="CDD" id="cd11304">
    <property type="entry name" value="Cadherin_repeat"/>
    <property type="match status" value="7"/>
</dbReference>
<evidence type="ECO:0000256" key="5">
    <source>
        <dbReference type="ARBA" id="ARBA00022837"/>
    </source>
</evidence>
<name>A0A9W9YDR7_9CNID</name>
<keyword evidence="10" id="KW-0325">Glycoprotein</keyword>
<evidence type="ECO:0000256" key="6">
    <source>
        <dbReference type="ARBA" id="ARBA00022889"/>
    </source>
</evidence>
<keyword evidence="5 11" id="KW-0106">Calcium</keyword>
<dbReference type="SMART" id="SM00112">
    <property type="entry name" value="CA"/>
    <property type="match status" value="6"/>
</dbReference>
<evidence type="ECO:0000256" key="7">
    <source>
        <dbReference type="ARBA" id="ARBA00022989"/>
    </source>
</evidence>
<comment type="caution">
    <text evidence="14">The sequence shown here is derived from an EMBL/GenBank/DDBJ whole genome shotgun (WGS) entry which is preliminary data.</text>
</comment>
<dbReference type="Gene3D" id="2.60.40.60">
    <property type="entry name" value="Cadherins"/>
    <property type="match status" value="7"/>
</dbReference>
<evidence type="ECO:0000313" key="15">
    <source>
        <dbReference type="Proteomes" id="UP001163046"/>
    </source>
</evidence>
<keyword evidence="4" id="KW-0677">Repeat</keyword>
<keyword evidence="9" id="KW-1015">Disulfide bond</keyword>
<evidence type="ECO:0000256" key="4">
    <source>
        <dbReference type="ARBA" id="ARBA00022737"/>
    </source>
</evidence>
<feature type="domain" description="Cadherin" evidence="13">
    <location>
        <begin position="110"/>
        <end position="214"/>
    </location>
</feature>
<evidence type="ECO:0000256" key="2">
    <source>
        <dbReference type="ARBA" id="ARBA00022536"/>
    </source>
</evidence>
<dbReference type="PANTHER" id="PTHR24026:SF126">
    <property type="entry name" value="PROTOCADHERIN FAT 4"/>
    <property type="match status" value="1"/>
</dbReference>
<feature type="domain" description="Cadherin" evidence="13">
    <location>
        <begin position="215"/>
        <end position="318"/>
    </location>
</feature>
<dbReference type="PROSITE" id="PS50268">
    <property type="entry name" value="CADHERIN_2"/>
    <property type="match status" value="6"/>
</dbReference>
<dbReference type="GO" id="GO:0005509">
    <property type="term" value="F:calcium ion binding"/>
    <property type="evidence" value="ECO:0007669"/>
    <property type="project" value="UniProtKB-UniRule"/>
</dbReference>
<dbReference type="InterPro" id="IPR020894">
    <property type="entry name" value="Cadherin_CS"/>
</dbReference>